<dbReference type="AlphaFoldDB" id="A0A9Q1HYZ0"/>
<keyword evidence="4" id="KW-1185">Reference proteome</keyword>
<evidence type="ECO:0000259" key="2">
    <source>
        <dbReference type="PROSITE" id="PS50024"/>
    </source>
</evidence>
<evidence type="ECO:0000313" key="3">
    <source>
        <dbReference type="EMBL" id="KAJ8271738.1"/>
    </source>
</evidence>
<dbReference type="InterPro" id="IPR052258">
    <property type="entry name" value="Diverse_Func_Domain-Protein"/>
</dbReference>
<dbReference type="Proteomes" id="UP001152803">
    <property type="component" value="Unassembled WGS sequence"/>
</dbReference>
<dbReference type="PANTHER" id="PTHR37612">
    <property type="entry name" value="FIBROIN HEAVY CHAIN FIB-H LIKE PROTEIN"/>
    <property type="match status" value="1"/>
</dbReference>
<dbReference type="PROSITE" id="PS50024">
    <property type="entry name" value="SEA"/>
    <property type="match status" value="1"/>
</dbReference>
<dbReference type="Pfam" id="PF01390">
    <property type="entry name" value="SEA"/>
    <property type="match status" value="1"/>
</dbReference>
<dbReference type="EMBL" id="JAFJMO010000007">
    <property type="protein sequence ID" value="KAJ8271738.1"/>
    <property type="molecule type" value="Genomic_DNA"/>
</dbReference>
<evidence type="ECO:0000313" key="4">
    <source>
        <dbReference type="Proteomes" id="UP001152803"/>
    </source>
</evidence>
<evidence type="ECO:0000256" key="1">
    <source>
        <dbReference type="SAM" id="MobiDB-lite"/>
    </source>
</evidence>
<dbReference type="InterPro" id="IPR000082">
    <property type="entry name" value="SEA_dom"/>
</dbReference>
<organism evidence="3 4">
    <name type="scientific">Conger conger</name>
    <name type="common">Conger eel</name>
    <name type="synonym">Muraena conger</name>
    <dbReference type="NCBI Taxonomy" id="82655"/>
    <lineage>
        <taxon>Eukaryota</taxon>
        <taxon>Metazoa</taxon>
        <taxon>Chordata</taxon>
        <taxon>Craniata</taxon>
        <taxon>Vertebrata</taxon>
        <taxon>Euteleostomi</taxon>
        <taxon>Actinopterygii</taxon>
        <taxon>Neopterygii</taxon>
        <taxon>Teleostei</taxon>
        <taxon>Anguilliformes</taxon>
        <taxon>Congridae</taxon>
        <taxon>Conger</taxon>
    </lineage>
</organism>
<comment type="caution">
    <text evidence="3">The sequence shown here is derived from an EMBL/GenBank/DDBJ whole genome shotgun (WGS) entry which is preliminary data.</text>
</comment>
<reference evidence="3" key="1">
    <citation type="journal article" date="2023" name="Science">
        <title>Genome structures resolve the early diversification of teleost fishes.</title>
        <authorList>
            <person name="Parey E."/>
            <person name="Louis A."/>
            <person name="Montfort J."/>
            <person name="Bouchez O."/>
            <person name="Roques C."/>
            <person name="Iampietro C."/>
            <person name="Lluch J."/>
            <person name="Castinel A."/>
            <person name="Donnadieu C."/>
            <person name="Desvignes T."/>
            <person name="Floi Bucao C."/>
            <person name="Jouanno E."/>
            <person name="Wen M."/>
            <person name="Mejri S."/>
            <person name="Dirks R."/>
            <person name="Jansen H."/>
            <person name="Henkel C."/>
            <person name="Chen W.J."/>
            <person name="Zahm M."/>
            <person name="Cabau C."/>
            <person name="Klopp C."/>
            <person name="Thompson A.W."/>
            <person name="Robinson-Rechavi M."/>
            <person name="Braasch I."/>
            <person name="Lecointre G."/>
            <person name="Bobe J."/>
            <person name="Postlethwait J.H."/>
            <person name="Berthelot C."/>
            <person name="Roest Crollius H."/>
            <person name="Guiguen Y."/>
        </authorList>
    </citation>
    <scope>NUCLEOTIDE SEQUENCE</scope>
    <source>
        <strain evidence="3">Concon-B</strain>
    </source>
</reference>
<dbReference type="PANTHER" id="PTHR37612:SF20">
    <property type="entry name" value="PER-HEXAMER REPEAT PROTEIN 5-RELATED"/>
    <property type="match status" value="1"/>
</dbReference>
<dbReference type="OrthoDB" id="8965174at2759"/>
<gene>
    <name evidence="3" type="ORF">COCON_G00105970</name>
</gene>
<feature type="region of interest" description="Disordered" evidence="1">
    <location>
        <begin position="136"/>
        <end position="272"/>
    </location>
</feature>
<proteinExistence type="predicted"/>
<protein>
    <recommendedName>
        <fullName evidence="2">SEA domain-containing protein</fullName>
    </recommendedName>
</protein>
<accession>A0A9Q1HYZ0</accession>
<sequence>MTPPHSFASYQTVLNKTDLNIILKLSGHALVDINMQWKTILLGLFAIALASCSSEPAQTSFPAMETPPEAQNSTFSLRLEFSSCENVTGDLSNSSSQAFQGRVNLTKIQLTPVFENAFPSFLQLTRIHFSVNMDSGNASEDGSGDEFGSGSGNDSGDGSGIESGDGSGIESGDGSGIESGDGSGSGSEEGSGEASGGGSADGSGDGSGIESGDGSGIESGDGSGIESGDGSGIGSGDGSGIESGDGSGIGSGDGSGIGSESGSGDGEEEQLFSSQTNVTNVLKRFITTIADLVFSFSVPSTIQVEETLKNEINNGTVTIPIVLSSISVTTLASINANNNNCSIYKNRAQRTRDEIEPICRRAFLFFIRLIVIRFRPGSIVTDVMLVYNSSGVVPNTTEVQTTLQQGVENGNVTIPINVSSISVTPVQNTDPTVASTREMEATSVTTNPASTIPTTTTAASTNVMTASAFVNTTSTLAPVSTVTVPGLTTAAATTTAESTVILLLEFSSDEEFTPGLSEPTSQAFRNRDSLTKTQLEPVFRRAFTTFIQFIVFRFRNGSIVTEGGVIFRNLGSVPNTDQLVRVLIQAVENGDVTIPINITSISANSPSSSGVSPVPPPVFSCFLLAWCSLLLAKMLSVS</sequence>
<feature type="compositionally biased region" description="Gly residues" evidence="1">
    <location>
        <begin position="145"/>
        <end position="264"/>
    </location>
</feature>
<feature type="domain" description="SEA" evidence="2">
    <location>
        <begin position="496"/>
        <end position="608"/>
    </location>
</feature>
<name>A0A9Q1HYZ0_CONCO</name>